<dbReference type="ExpressionAtlas" id="A0A286YDS6">
    <property type="expression patterns" value="baseline and differential"/>
</dbReference>
<reference evidence="2 4" key="2">
    <citation type="journal article" date="2011" name="PLoS Biol.">
        <title>Modernizing reference genome assemblies.</title>
        <authorList>
            <person name="Church D.M."/>
            <person name="Schneider V.A."/>
            <person name="Graves T."/>
            <person name="Auger K."/>
            <person name="Cunningham F."/>
            <person name="Bouk N."/>
            <person name="Chen H.C."/>
            <person name="Agarwala R."/>
            <person name="McLaren W.M."/>
            <person name="Ritchie G.R."/>
            <person name="Albracht D."/>
            <person name="Kremitzki M."/>
            <person name="Rock S."/>
            <person name="Kotkiewicz H."/>
            <person name="Kremitzki C."/>
            <person name="Wollam A."/>
            <person name="Trani L."/>
            <person name="Fulton L."/>
            <person name="Fulton R."/>
            <person name="Matthews L."/>
            <person name="Whitehead S."/>
            <person name="Chow W."/>
            <person name="Torrance J."/>
            <person name="Dunn M."/>
            <person name="Harden G."/>
            <person name="Threadgold G."/>
            <person name="Wood J."/>
            <person name="Collins J."/>
            <person name="Heath P."/>
            <person name="Griffiths G."/>
            <person name="Pelan S."/>
            <person name="Grafham D."/>
            <person name="Eichler E.E."/>
            <person name="Weinstock G."/>
            <person name="Mardis E.R."/>
            <person name="Wilson R.K."/>
            <person name="Howe K."/>
            <person name="Flicek P."/>
            <person name="Hubbard T."/>
        </authorList>
    </citation>
    <scope>NUCLEOTIDE SEQUENCE [LARGE SCALE GENOMIC DNA]</scope>
    <source>
        <strain evidence="2 4">C57BL/6J</strain>
    </source>
</reference>
<gene>
    <name evidence="2 3" type="primary">Lipk</name>
</gene>
<organism evidence="2 4">
    <name type="scientific">Mus musculus</name>
    <name type="common">Mouse</name>
    <dbReference type="NCBI Taxonomy" id="10090"/>
    <lineage>
        <taxon>Eukaryota</taxon>
        <taxon>Metazoa</taxon>
        <taxon>Chordata</taxon>
        <taxon>Craniata</taxon>
        <taxon>Vertebrata</taxon>
        <taxon>Euteleostomi</taxon>
        <taxon>Mammalia</taxon>
        <taxon>Eutheria</taxon>
        <taxon>Euarchontoglires</taxon>
        <taxon>Glires</taxon>
        <taxon>Rodentia</taxon>
        <taxon>Myomorpha</taxon>
        <taxon>Muroidea</taxon>
        <taxon>Muridae</taxon>
        <taxon>Murinae</taxon>
        <taxon>Mus</taxon>
        <taxon>Mus</taxon>
    </lineage>
</organism>
<sequence>MWWLLATTCCVLLSGPIDGYKQESITNPEANMNIAGL</sequence>
<accession>A0A286YDS6</accession>
<dbReference type="AGR" id="MGI:2679259"/>
<reference evidence="2" key="4">
    <citation type="submission" date="2025-09" db="UniProtKB">
        <authorList>
            <consortium name="Ensembl"/>
        </authorList>
    </citation>
    <scope>IDENTIFICATION</scope>
    <source>
        <strain evidence="2">C57BL/6J</strain>
    </source>
</reference>
<dbReference type="Bgee" id="ENSMUSG00000024771">
    <property type="expression patterns" value="Expressed in esophagus and 27 other cell types or tissues"/>
</dbReference>
<dbReference type="AlphaFoldDB" id="A0A286YDS6"/>
<evidence type="ECO:0000313" key="3">
    <source>
        <dbReference type="MGI" id="MGI:2679259"/>
    </source>
</evidence>
<dbReference type="GeneTree" id="ENSGT00940000160031"/>
<evidence type="ECO:0000313" key="4">
    <source>
        <dbReference type="Proteomes" id="UP000000589"/>
    </source>
</evidence>
<keyword evidence="4" id="KW-1185">Reference proteome</keyword>
<feature type="signal peptide" evidence="1">
    <location>
        <begin position="1"/>
        <end position="19"/>
    </location>
</feature>
<protein>
    <submittedName>
        <fullName evidence="2">Lipase, family member K</fullName>
    </submittedName>
</protein>
<keyword evidence="1" id="KW-0732">Signal</keyword>
<proteinExistence type="predicted"/>
<feature type="chain" id="PRO_5012673864" evidence="1">
    <location>
        <begin position="20"/>
        <end position="37"/>
    </location>
</feature>
<dbReference type="VEuPathDB" id="HostDB:ENSMUSG00000024771"/>
<evidence type="ECO:0000313" key="2">
    <source>
        <dbReference type="Ensembl" id="ENSMUSP00000153550.2"/>
    </source>
</evidence>
<dbReference type="Ensembl" id="ENSMUST00000224738.2">
    <property type="protein sequence ID" value="ENSMUSP00000153550.2"/>
    <property type="gene ID" value="ENSMUSG00000024771.8"/>
</dbReference>
<name>A0A286YDS6_MOUSE</name>
<reference evidence="2 4" key="1">
    <citation type="journal article" date="2009" name="PLoS Biol.">
        <title>Lineage-specific biology revealed by a finished genome assembly of the mouse.</title>
        <authorList>
            <consortium name="Mouse Genome Sequencing Consortium"/>
            <person name="Church D.M."/>
            <person name="Goodstadt L."/>
            <person name="Hillier L.W."/>
            <person name="Zody M.C."/>
            <person name="Goldstein S."/>
            <person name="She X."/>
            <person name="Bult C.J."/>
            <person name="Agarwala R."/>
            <person name="Cherry J.L."/>
            <person name="DiCuccio M."/>
            <person name="Hlavina W."/>
            <person name="Kapustin Y."/>
            <person name="Meric P."/>
            <person name="Maglott D."/>
            <person name="Birtle Z."/>
            <person name="Marques A.C."/>
            <person name="Graves T."/>
            <person name="Zhou S."/>
            <person name="Teague B."/>
            <person name="Potamousis K."/>
            <person name="Churas C."/>
            <person name="Place M."/>
            <person name="Herschleb J."/>
            <person name="Runnheim R."/>
            <person name="Forrest D."/>
            <person name="Amos-Landgraf J."/>
            <person name="Schwartz D.C."/>
            <person name="Cheng Z."/>
            <person name="Lindblad-Toh K."/>
            <person name="Eichler E.E."/>
            <person name="Ponting C.P."/>
        </authorList>
    </citation>
    <scope>NUCLEOTIDE SEQUENCE [LARGE SCALE GENOMIC DNA]</scope>
    <source>
        <strain evidence="2 4">C57BL/6J</strain>
    </source>
</reference>
<dbReference type="Antibodypedia" id="56554">
    <property type="antibodies" value="99 antibodies from 14 providers"/>
</dbReference>
<dbReference type="MGI" id="MGI:2679259">
    <property type="gene designation" value="Lipk"/>
</dbReference>
<reference evidence="2" key="3">
    <citation type="submission" date="2025-08" db="UniProtKB">
        <authorList>
            <consortium name="Ensembl"/>
        </authorList>
    </citation>
    <scope>IDENTIFICATION</scope>
    <source>
        <strain evidence="2">C57BL/6J</strain>
    </source>
</reference>
<dbReference type="Proteomes" id="UP000000589">
    <property type="component" value="Chromosome 19"/>
</dbReference>
<evidence type="ECO:0000256" key="1">
    <source>
        <dbReference type="SAM" id="SignalP"/>
    </source>
</evidence>